<dbReference type="SUPFAM" id="SSF47240">
    <property type="entry name" value="Ferritin-like"/>
    <property type="match status" value="1"/>
</dbReference>
<evidence type="ECO:0000256" key="3">
    <source>
        <dbReference type="PIRSR" id="PIRSR000355-1"/>
    </source>
</evidence>
<evidence type="ECO:0000313" key="6">
    <source>
        <dbReference type="Proteomes" id="UP000214610"/>
    </source>
</evidence>
<dbReference type="Gene3D" id="1.10.620.20">
    <property type="entry name" value="Ribonucleotide Reductase, subunit A"/>
    <property type="match status" value="1"/>
</dbReference>
<keyword evidence="2 4" id="KW-0408">Iron</keyword>
<dbReference type="InterPro" id="IPR000358">
    <property type="entry name" value="RNR_small_fam"/>
</dbReference>
<dbReference type="PIRSF" id="PIRSF000355">
    <property type="entry name" value="NrdB"/>
    <property type="match status" value="1"/>
</dbReference>
<accession>A0A227KG31</accession>
<feature type="binding site" evidence="4">
    <location>
        <position position="103"/>
    </location>
    <ligand>
        <name>Fe cation</name>
        <dbReference type="ChEBI" id="CHEBI:24875"/>
        <label>1</label>
    </ligand>
</feature>
<proteinExistence type="inferred from homology"/>
<dbReference type="UniPathway" id="UPA00326"/>
<comment type="caution">
    <text evidence="5">The sequence shown here is derived from an EMBL/GenBank/DDBJ whole genome shotgun (WGS) entry which is preliminary data.</text>
</comment>
<dbReference type="GO" id="GO:0004748">
    <property type="term" value="F:ribonucleoside-diphosphate reductase activity, thioredoxin disulfide as acceptor"/>
    <property type="evidence" value="ECO:0007669"/>
    <property type="project" value="UniProtKB-EC"/>
</dbReference>
<keyword evidence="2" id="KW-0215">Deoxyribonucleotide synthesis</keyword>
<keyword evidence="2" id="KW-0560">Oxidoreductase</keyword>
<dbReference type="AlphaFoldDB" id="A0A227KG31"/>
<dbReference type="GO" id="GO:0046872">
    <property type="term" value="F:metal ion binding"/>
    <property type="evidence" value="ECO:0007669"/>
    <property type="project" value="UniProtKB-KW"/>
</dbReference>
<feature type="binding site" evidence="4">
    <location>
        <position position="163"/>
    </location>
    <ligand>
        <name>Fe cation</name>
        <dbReference type="ChEBI" id="CHEBI:24875"/>
        <label>2</label>
    </ligand>
</feature>
<feature type="binding site" evidence="4">
    <location>
        <position position="200"/>
    </location>
    <ligand>
        <name>Fe cation</name>
        <dbReference type="ChEBI" id="CHEBI:24875"/>
        <label>2</label>
    </ligand>
</feature>
<dbReference type="EC" id="1.17.4.1" evidence="2"/>
<feature type="binding site" evidence="4">
    <location>
        <position position="197"/>
    </location>
    <ligand>
        <name>Fe cation</name>
        <dbReference type="ChEBI" id="CHEBI:24875"/>
        <label>2</label>
    </ligand>
</feature>
<evidence type="ECO:0000256" key="1">
    <source>
        <dbReference type="ARBA" id="ARBA00009303"/>
    </source>
</evidence>
<dbReference type="GO" id="GO:0009263">
    <property type="term" value="P:deoxyribonucleotide biosynthetic process"/>
    <property type="evidence" value="ECO:0007669"/>
    <property type="project" value="UniProtKB-KW"/>
</dbReference>
<dbReference type="CDD" id="cd01049">
    <property type="entry name" value="RNRR2"/>
    <property type="match status" value="1"/>
</dbReference>
<dbReference type="InterPro" id="IPR012348">
    <property type="entry name" value="RNR-like"/>
</dbReference>
<gene>
    <name evidence="5" type="ORF">ADH67_11255</name>
</gene>
<dbReference type="PANTHER" id="PTHR23409">
    <property type="entry name" value="RIBONUCLEOSIDE-DIPHOSPHATE REDUCTASE SMALL CHAIN"/>
    <property type="match status" value="1"/>
</dbReference>
<protein>
    <recommendedName>
        <fullName evidence="2">Ribonucleoside-diphosphate reductase subunit beta</fullName>
        <ecNumber evidence="2">1.17.4.1</ecNumber>
    </recommendedName>
</protein>
<keyword evidence="6" id="KW-1185">Reference proteome</keyword>
<sequence length="329" mass="38368">MTTKTSTLTNSRNFYKPFSYPWAYDAFVASEQMHWLWTEVPMIEDVKDWKNVLTEDEKDFLTKVFRFFTQGDIDVSSAYVKTYLPFFPCPEIRMMLSSFAAREAVHIAAYSHLIETIGMPETVYNEFLEYEAMADKHDFFHGLADNEDENIAVKMAAFSAFTEGMQLFSSFVMLLNFTRNGTMRGMGQIIAWSINDETLHTESMIRLFREYLIEEPHLWNDRLKRRIYEIAEKMVELEDRFIDLAFDVNDMSKQNLTPQEVKGYIRYIADRRLTAMGMKAIFAHPHNPLPWVDAMLGVTHTNFFENRVVDYAKGALTGSWGDVWGASRK</sequence>
<dbReference type="InterPro" id="IPR009078">
    <property type="entry name" value="Ferritin-like_SF"/>
</dbReference>
<dbReference type="GeneID" id="78361179"/>
<dbReference type="RefSeq" id="WP_066592188.1">
    <property type="nucleotide sequence ID" value="NZ_CAJTBZ010000046.1"/>
</dbReference>
<reference evidence="6" key="1">
    <citation type="submission" date="2017-05" db="EMBL/GenBank/DDBJ databases">
        <title>Improved OligoMM genomes.</title>
        <authorList>
            <person name="Garzetti D."/>
        </authorList>
    </citation>
    <scope>NUCLEOTIDE SEQUENCE [LARGE SCALE GENOMIC DNA]</scope>
    <source>
        <strain evidence="6">YL45</strain>
    </source>
</reference>
<comment type="catalytic activity">
    <reaction evidence="2">
        <text>a 2'-deoxyribonucleoside 5'-diphosphate + [thioredoxin]-disulfide + H2O = a ribonucleoside 5'-diphosphate + [thioredoxin]-dithiol</text>
        <dbReference type="Rhea" id="RHEA:23252"/>
        <dbReference type="Rhea" id="RHEA-COMP:10698"/>
        <dbReference type="Rhea" id="RHEA-COMP:10700"/>
        <dbReference type="ChEBI" id="CHEBI:15377"/>
        <dbReference type="ChEBI" id="CHEBI:29950"/>
        <dbReference type="ChEBI" id="CHEBI:50058"/>
        <dbReference type="ChEBI" id="CHEBI:57930"/>
        <dbReference type="ChEBI" id="CHEBI:73316"/>
        <dbReference type="EC" id="1.17.4.1"/>
    </reaction>
</comment>
<dbReference type="Proteomes" id="UP000214610">
    <property type="component" value="Unassembled WGS sequence"/>
</dbReference>
<evidence type="ECO:0000313" key="5">
    <source>
        <dbReference type="EMBL" id="OXE45501.1"/>
    </source>
</evidence>
<evidence type="ECO:0000256" key="2">
    <source>
        <dbReference type="PIRNR" id="PIRNR000355"/>
    </source>
</evidence>
<keyword evidence="2 4" id="KW-0479">Metal-binding</keyword>
<feature type="binding site" evidence="4">
    <location>
        <position position="72"/>
    </location>
    <ligand>
        <name>Fe cation</name>
        <dbReference type="ChEBI" id="CHEBI:24875"/>
        <label>1</label>
    </ligand>
</feature>
<dbReference type="InterPro" id="IPR033909">
    <property type="entry name" value="RNR_small"/>
</dbReference>
<organism evidence="5 6">
    <name type="scientific">Turicimonas muris</name>
    <dbReference type="NCBI Taxonomy" id="1796652"/>
    <lineage>
        <taxon>Bacteria</taxon>
        <taxon>Pseudomonadati</taxon>
        <taxon>Pseudomonadota</taxon>
        <taxon>Betaproteobacteria</taxon>
        <taxon>Burkholderiales</taxon>
        <taxon>Sutterellaceae</taxon>
        <taxon>Turicimonas</taxon>
    </lineage>
</organism>
<evidence type="ECO:0000256" key="4">
    <source>
        <dbReference type="PIRSR" id="PIRSR000355-2"/>
    </source>
</evidence>
<feature type="binding site" evidence="4">
    <location>
        <position position="103"/>
    </location>
    <ligand>
        <name>Fe cation</name>
        <dbReference type="ChEBI" id="CHEBI:24875"/>
        <label>2</label>
    </ligand>
</feature>
<comment type="cofactor">
    <cofactor evidence="2 4">
        <name>Fe cation</name>
        <dbReference type="ChEBI" id="CHEBI:24875"/>
    </cofactor>
    <text evidence="2 4">Binds 2 iron ions per subunit.</text>
</comment>
<dbReference type="PANTHER" id="PTHR23409:SF18">
    <property type="entry name" value="RIBONUCLEOSIDE-DIPHOSPHATE REDUCTASE SUBUNIT M2"/>
    <property type="match status" value="1"/>
</dbReference>
<comment type="function">
    <text evidence="2">Provides the precursors necessary for DNA synthesis. Catalyzes the biosynthesis of deoxyribonucleotides from the corresponding ribonucleotides.</text>
</comment>
<feature type="active site" evidence="3">
    <location>
        <position position="110"/>
    </location>
</feature>
<dbReference type="NCBIfam" id="NF007186">
    <property type="entry name" value="PRK09614.1-5"/>
    <property type="match status" value="1"/>
</dbReference>
<feature type="binding site" evidence="4">
    <location>
        <position position="106"/>
    </location>
    <ligand>
        <name>Fe cation</name>
        <dbReference type="ChEBI" id="CHEBI:24875"/>
        <label>1</label>
    </ligand>
</feature>
<dbReference type="EMBL" id="NHMP01000009">
    <property type="protein sequence ID" value="OXE45501.1"/>
    <property type="molecule type" value="Genomic_DNA"/>
</dbReference>
<name>A0A227KG31_9BURK</name>
<comment type="similarity">
    <text evidence="1 2">Belongs to the ribonucleoside diphosphate reductase small chain family.</text>
</comment>
<dbReference type="Pfam" id="PF00268">
    <property type="entry name" value="Ribonuc_red_sm"/>
    <property type="match status" value="1"/>
</dbReference>